<gene>
    <name evidence="2" type="primary">CSON010737</name>
</gene>
<name>A0A336M2R3_CULSO</name>
<dbReference type="AlphaFoldDB" id="A0A336M2R3"/>
<dbReference type="Pfam" id="PF06477">
    <property type="entry name" value="DUF1091"/>
    <property type="match status" value="1"/>
</dbReference>
<evidence type="ECO:0000313" key="1">
    <source>
        <dbReference type="EMBL" id="SSX03995.1"/>
    </source>
</evidence>
<dbReference type="PANTHER" id="PTHR20898:SF0">
    <property type="entry name" value="DAEDALUS ON 3-RELATED"/>
    <property type="match status" value="1"/>
</dbReference>
<dbReference type="PANTHER" id="PTHR20898">
    <property type="entry name" value="DAEDALUS ON 3-RELATED-RELATED"/>
    <property type="match status" value="1"/>
</dbReference>
<proteinExistence type="predicted"/>
<dbReference type="EMBL" id="UFQT01000444">
    <property type="protein sequence ID" value="SSX24360.1"/>
    <property type="molecule type" value="Genomic_DNA"/>
</dbReference>
<protein>
    <submittedName>
        <fullName evidence="2">CSON010737 protein</fullName>
    </submittedName>
</protein>
<dbReference type="EMBL" id="UFQS01000444">
    <property type="protein sequence ID" value="SSX03995.1"/>
    <property type="molecule type" value="Genomic_DNA"/>
</dbReference>
<evidence type="ECO:0000313" key="2">
    <source>
        <dbReference type="EMBL" id="SSX24360.1"/>
    </source>
</evidence>
<reference evidence="1" key="1">
    <citation type="submission" date="2018-04" db="EMBL/GenBank/DDBJ databases">
        <authorList>
            <person name="Go L.Y."/>
            <person name="Mitchell J.A."/>
        </authorList>
    </citation>
    <scope>NUCLEOTIDE SEQUENCE</scope>
    <source>
        <tissue evidence="1">Whole organism</tissue>
    </source>
</reference>
<sequence>MIHKSINCDEYDNKIFLNVTCKLKVTKEVPTGLIYFGFFTKLVEKPFLRFTMFYRYTMGFRPYLFDIKIDLCQWINKTHEAMSNPAFERIFNGFLKSIPNLFVKCPFEGHYQSEWVDANNSFSPFLPPVVAAGRYKTIYHVYSSESPKILKGVTQFDIKPRKEFRVVGSIRSDP</sequence>
<organism evidence="2">
    <name type="scientific">Culicoides sonorensis</name>
    <name type="common">Biting midge</name>
    <dbReference type="NCBI Taxonomy" id="179676"/>
    <lineage>
        <taxon>Eukaryota</taxon>
        <taxon>Metazoa</taxon>
        <taxon>Ecdysozoa</taxon>
        <taxon>Arthropoda</taxon>
        <taxon>Hexapoda</taxon>
        <taxon>Insecta</taxon>
        <taxon>Pterygota</taxon>
        <taxon>Neoptera</taxon>
        <taxon>Endopterygota</taxon>
        <taxon>Diptera</taxon>
        <taxon>Nematocera</taxon>
        <taxon>Chironomoidea</taxon>
        <taxon>Ceratopogonidae</taxon>
        <taxon>Ceratopogoninae</taxon>
        <taxon>Culicoides</taxon>
        <taxon>Monoculicoides</taxon>
    </lineage>
</organism>
<dbReference type="InterPro" id="IPR010512">
    <property type="entry name" value="DUF1091"/>
</dbReference>
<reference evidence="2" key="2">
    <citation type="submission" date="2018-07" db="EMBL/GenBank/DDBJ databases">
        <authorList>
            <person name="Quirk P.G."/>
            <person name="Krulwich T.A."/>
        </authorList>
    </citation>
    <scope>NUCLEOTIDE SEQUENCE</scope>
</reference>
<dbReference type="VEuPathDB" id="VectorBase:CSON010737"/>
<accession>A0A336M2R3</accession>